<accession>A0A803JV95</accession>
<sequence length="100" mass="11485">CDGSGLECLEDHEVAQLLRRFSCDCSQSRNICLDRAMAHHLHQCYYHLRLFKNWLISGQDDLECLYGTARLQLALPGCCFCNEKLTNRVVSLAFLIFNCI</sequence>
<proteinExistence type="predicted"/>
<dbReference type="InParanoid" id="A0A803JV95"/>
<dbReference type="Ensembl" id="ENSXETT00000115447">
    <property type="protein sequence ID" value="ENSXETP00000111933"/>
    <property type="gene ID" value="ENSXETG00000048900"/>
</dbReference>
<organism evidence="1">
    <name type="scientific">Xenopus tropicalis</name>
    <name type="common">Western clawed frog</name>
    <name type="synonym">Silurana tropicalis</name>
    <dbReference type="NCBI Taxonomy" id="8364"/>
    <lineage>
        <taxon>Eukaryota</taxon>
        <taxon>Metazoa</taxon>
        <taxon>Chordata</taxon>
        <taxon>Craniata</taxon>
        <taxon>Vertebrata</taxon>
        <taxon>Euteleostomi</taxon>
        <taxon>Amphibia</taxon>
        <taxon>Batrachia</taxon>
        <taxon>Anura</taxon>
        <taxon>Pipoidea</taxon>
        <taxon>Pipidae</taxon>
        <taxon>Xenopodinae</taxon>
        <taxon>Xenopus</taxon>
        <taxon>Silurana</taxon>
    </lineage>
</organism>
<name>A0A803JV95_XENTR</name>
<evidence type="ECO:0000313" key="1">
    <source>
        <dbReference type="Ensembl" id="ENSXETP00000111933"/>
    </source>
</evidence>
<protein>
    <submittedName>
        <fullName evidence="1">Uncharacterized protein</fullName>
    </submittedName>
</protein>
<dbReference type="AlphaFoldDB" id="A0A803JV95"/>
<reference evidence="1" key="1">
    <citation type="journal article" date="2010" name="Science">
        <title>The genome of the Western clawed frog Xenopus tropicalis.</title>
        <authorList>
            <person name="Hellsten U."/>
            <person name="Harland R.M."/>
            <person name="Gilchrist M.J."/>
            <person name="Hendrix D."/>
            <person name="Jurka J."/>
            <person name="Kapitonov V."/>
            <person name="Ovcharenko I."/>
            <person name="Putnam N.H."/>
            <person name="Shu S."/>
            <person name="Taher L."/>
            <person name="Blitz I.L."/>
            <person name="Blumberg B."/>
            <person name="Dichmann D.S."/>
            <person name="Dubchak I."/>
            <person name="Amaya E."/>
            <person name="Detter J.C."/>
            <person name="Fletcher R."/>
            <person name="Gerhard D.S."/>
            <person name="Goodstein D."/>
            <person name="Graves T."/>
            <person name="Grigoriev I.V."/>
            <person name="Grimwood J."/>
            <person name="Kawashima T."/>
            <person name="Lindquist E."/>
            <person name="Lucas S.M."/>
            <person name="Mead P.E."/>
            <person name="Mitros T."/>
            <person name="Ogino H."/>
            <person name="Ohta Y."/>
            <person name="Poliakov A.V."/>
            <person name="Pollet N."/>
            <person name="Robert J."/>
            <person name="Salamov A."/>
            <person name="Sater A.K."/>
            <person name="Schmutz J."/>
            <person name="Terry A."/>
            <person name="Vize P.D."/>
            <person name="Warren W.C."/>
            <person name="Wells D."/>
            <person name="Wills A."/>
            <person name="Wilson R.K."/>
            <person name="Zimmerman L.B."/>
            <person name="Zorn A.M."/>
            <person name="Grainger R."/>
            <person name="Grammer T."/>
            <person name="Khokha M.K."/>
            <person name="Richardson P.M."/>
            <person name="Rokhsar D.S."/>
        </authorList>
    </citation>
    <scope>NUCLEOTIDE SEQUENCE [LARGE SCALE GENOMIC DNA]</scope>
    <source>
        <strain evidence="1">Nigerian</strain>
    </source>
</reference>
<dbReference type="GeneTree" id="ENSGT01030000235224"/>
<reference evidence="1" key="2">
    <citation type="submission" date="2021-03" db="UniProtKB">
        <authorList>
            <consortium name="Ensembl"/>
        </authorList>
    </citation>
    <scope>IDENTIFICATION</scope>
</reference>